<dbReference type="AlphaFoldDB" id="A0A822Y3Z9"/>
<comment type="caution">
    <text evidence="1">The sequence shown here is derived from an EMBL/GenBank/DDBJ whole genome shotgun (WGS) entry which is preliminary data.</text>
</comment>
<proteinExistence type="predicted"/>
<accession>A0A822Y3Z9</accession>
<dbReference type="EMBL" id="DUZY01000002">
    <property type="protein sequence ID" value="DAD26723.1"/>
    <property type="molecule type" value="Genomic_DNA"/>
</dbReference>
<protein>
    <submittedName>
        <fullName evidence="1">Uncharacterized protein</fullName>
    </submittedName>
</protein>
<reference evidence="1 2" key="1">
    <citation type="journal article" date="2020" name="Mol. Biol. Evol.">
        <title>Distinct Expression and Methylation Patterns for Genes with Different Fates following a Single Whole-Genome Duplication in Flowering Plants.</title>
        <authorList>
            <person name="Shi T."/>
            <person name="Rahmani R.S."/>
            <person name="Gugger P.F."/>
            <person name="Wang M."/>
            <person name="Li H."/>
            <person name="Zhang Y."/>
            <person name="Li Z."/>
            <person name="Wang Q."/>
            <person name="Van de Peer Y."/>
            <person name="Marchal K."/>
            <person name="Chen J."/>
        </authorList>
    </citation>
    <scope>NUCLEOTIDE SEQUENCE [LARGE SCALE GENOMIC DNA]</scope>
    <source>
        <tissue evidence="1">Leaf</tissue>
    </source>
</reference>
<dbReference type="Proteomes" id="UP000607653">
    <property type="component" value="Unassembled WGS sequence"/>
</dbReference>
<gene>
    <name evidence="1" type="ORF">HUJ06_028191</name>
</gene>
<evidence type="ECO:0000313" key="2">
    <source>
        <dbReference type="Proteomes" id="UP000607653"/>
    </source>
</evidence>
<name>A0A822Y3Z9_NELNU</name>
<sequence>MPPQFTLMVVANNLHICATHLFLIECLHENLLGVTNQSRNYTSIRFHFNNHQFSVVFKIQVFGSLLIYAHKLGFVL</sequence>
<evidence type="ECO:0000313" key="1">
    <source>
        <dbReference type="EMBL" id="DAD26723.1"/>
    </source>
</evidence>
<keyword evidence="2" id="KW-1185">Reference proteome</keyword>
<organism evidence="1 2">
    <name type="scientific">Nelumbo nucifera</name>
    <name type="common">Sacred lotus</name>
    <dbReference type="NCBI Taxonomy" id="4432"/>
    <lineage>
        <taxon>Eukaryota</taxon>
        <taxon>Viridiplantae</taxon>
        <taxon>Streptophyta</taxon>
        <taxon>Embryophyta</taxon>
        <taxon>Tracheophyta</taxon>
        <taxon>Spermatophyta</taxon>
        <taxon>Magnoliopsida</taxon>
        <taxon>Proteales</taxon>
        <taxon>Nelumbonaceae</taxon>
        <taxon>Nelumbo</taxon>
    </lineage>
</organism>